<feature type="non-terminal residue" evidence="8">
    <location>
        <position position="1"/>
    </location>
</feature>
<dbReference type="EMBL" id="RWGY01000732">
    <property type="protein sequence ID" value="TVT99338.1"/>
    <property type="molecule type" value="Genomic_DNA"/>
</dbReference>
<protein>
    <recommendedName>
        <fullName evidence="7">Protein kinase domain-containing protein</fullName>
    </recommendedName>
</protein>
<accession>A0A5J9SK17</accession>
<comment type="caution">
    <text evidence="8">The sequence shown here is derived from an EMBL/GenBank/DDBJ whole genome shotgun (WGS) entry which is preliminary data.</text>
</comment>
<feature type="region of interest" description="Disordered" evidence="6">
    <location>
        <begin position="173"/>
        <end position="192"/>
    </location>
</feature>
<evidence type="ECO:0000256" key="4">
    <source>
        <dbReference type="ARBA" id="ARBA00022777"/>
    </source>
</evidence>
<keyword evidence="4" id="KW-0418">Kinase</keyword>
<evidence type="ECO:0000256" key="1">
    <source>
        <dbReference type="ARBA" id="ARBA00022527"/>
    </source>
</evidence>
<dbReference type="InterPro" id="IPR000719">
    <property type="entry name" value="Prot_kinase_dom"/>
</dbReference>
<feature type="non-terminal residue" evidence="8">
    <location>
        <position position="218"/>
    </location>
</feature>
<reference evidence="8 9" key="1">
    <citation type="journal article" date="2019" name="Sci. Rep.">
        <title>A high-quality genome of Eragrostis curvula grass provides insights into Poaceae evolution and supports new strategies to enhance forage quality.</title>
        <authorList>
            <person name="Carballo J."/>
            <person name="Santos B.A.C.M."/>
            <person name="Zappacosta D."/>
            <person name="Garbus I."/>
            <person name="Selva J.P."/>
            <person name="Gallo C.A."/>
            <person name="Diaz A."/>
            <person name="Albertini E."/>
            <person name="Caccamo M."/>
            <person name="Echenique V."/>
        </authorList>
    </citation>
    <scope>NUCLEOTIDE SEQUENCE [LARGE SCALE GENOMIC DNA]</scope>
    <source>
        <strain evidence="9">cv. Victoria</strain>
        <tissue evidence="8">Leaf</tissue>
    </source>
</reference>
<dbReference type="Gramene" id="TVT99338">
    <property type="protein sequence ID" value="TVT99338"/>
    <property type="gene ID" value="EJB05_55338"/>
</dbReference>
<dbReference type="PANTHER" id="PTHR24350">
    <property type="entry name" value="SERINE/THREONINE-PROTEIN KINASE IAL-RELATED"/>
    <property type="match status" value="1"/>
</dbReference>
<proteinExistence type="predicted"/>
<evidence type="ECO:0000256" key="5">
    <source>
        <dbReference type="ARBA" id="ARBA00022840"/>
    </source>
</evidence>
<dbReference type="Proteomes" id="UP000324897">
    <property type="component" value="Unassembled WGS sequence"/>
</dbReference>
<dbReference type="GO" id="GO:0005524">
    <property type="term" value="F:ATP binding"/>
    <property type="evidence" value="ECO:0007669"/>
    <property type="project" value="UniProtKB-KW"/>
</dbReference>
<evidence type="ECO:0000256" key="2">
    <source>
        <dbReference type="ARBA" id="ARBA00022679"/>
    </source>
</evidence>
<dbReference type="SMART" id="SM00220">
    <property type="entry name" value="S_TKc"/>
    <property type="match status" value="1"/>
</dbReference>
<evidence type="ECO:0000313" key="8">
    <source>
        <dbReference type="EMBL" id="TVT99338.1"/>
    </source>
</evidence>
<evidence type="ECO:0000313" key="9">
    <source>
        <dbReference type="Proteomes" id="UP000324897"/>
    </source>
</evidence>
<feature type="domain" description="Protein kinase" evidence="7">
    <location>
        <begin position="19"/>
        <end position="218"/>
    </location>
</feature>
<dbReference type="OrthoDB" id="193931at2759"/>
<keyword evidence="3" id="KW-0547">Nucleotide-binding</keyword>
<evidence type="ECO:0000256" key="3">
    <source>
        <dbReference type="ARBA" id="ARBA00022741"/>
    </source>
</evidence>
<dbReference type="PROSITE" id="PS50011">
    <property type="entry name" value="PROTEIN_KINASE_DOM"/>
    <property type="match status" value="1"/>
</dbReference>
<keyword evidence="9" id="KW-1185">Reference proteome</keyword>
<organism evidence="8 9">
    <name type="scientific">Eragrostis curvula</name>
    <name type="common">weeping love grass</name>
    <dbReference type="NCBI Taxonomy" id="38414"/>
    <lineage>
        <taxon>Eukaryota</taxon>
        <taxon>Viridiplantae</taxon>
        <taxon>Streptophyta</taxon>
        <taxon>Embryophyta</taxon>
        <taxon>Tracheophyta</taxon>
        <taxon>Spermatophyta</taxon>
        <taxon>Magnoliopsida</taxon>
        <taxon>Liliopsida</taxon>
        <taxon>Poales</taxon>
        <taxon>Poaceae</taxon>
        <taxon>PACMAD clade</taxon>
        <taxon>Chloridoideae</taxon>
        <taxon>Eragrostideae</taxon>
        <taxon>Eragrostidinae</taxon>
        <taxon>Eragrostis</taxon>
    </lineage>
</organism>
<evidence type="ECO:0000256" key="6">
    <source>
        <dbReference type="SAM" id="MobiDB-lite"/>
    </source>
</evidence>
<dbReference type="InterPro" id="IPR011009">
    <property type="entry name" value="Kinase-like_dom_sf"/>
</dbReference>
<keyword evidence="2" id="KW-0808">Transferase</keyword>
<keyword evidence="1" id="KW-0723">Serine/threonine-protein kinase</keyword>
<dbReference type="Pfam" id="PF00069">
    <property type="entry name" value="Pkinase"/>
    <property type="match status" value="1"/>
</dbReference>
<gene>
    <name evidence="8" type="ORF">EJB05_55338</name>
</gene>
<dbReference type="GO" id="GO:0004674">
    <property type="term" value="F:protein serine/threonine kinase activity"/>
    <property type="evidence" value="ECO:0007669"/>
    <property type="project" value="UniProtKB-KW"/>
</dbReference>
<dbReference type="Gene3D" id="1.10.510.10">
    <property type="entry name" value="Transferase(Phosphotransferase) domain 1"/>
    <property type="match status" value="2"/>
</dbReference>
<dbReference type="InterPro" id="IPR030616">
    <property type="entry name" value="Aur-like"/>
</dbReference>
<evidence type="ECO:0000259" key="7">
    <source>
        <dbReference type="PROSITE" id="PS50011"/>
    </source>
</evidence>
<dbReference type="SUPFAM" id="SSF56112">
    <property type="entry name" value="Protein kinase-like (PK-like)"/>
    <property type="match status" value="1"/>
</dbReference>
<name>A0A5J9SK17_9POAL</name>
<dbReference type="AlphaFoldDB" id="A0A5J9SK17"/>
<keyword evidence="5" id="KW-0067">ATP-binding</keyword>
<sequence>MPPQQQRRQVHEAALQGRYSLVAVRGNGQSAEVWEARHRLTGVKVAVKIICLANSGVPMAKVEREILVMRLLRHHPHIVHLYEAVVSSENKAVYLVMELAEQGELFYYVTARQRLLQRNIRRGDFRLPPHLSDQARDLISGMLIVNPDKRMTMDKVMEHPWLLSWNNNNNNNNNALPPPLSLLPPRHHHHQKQQQAVEAAAARCGVDRNGLLDALRNG</sequence>